<dbReference type="OrthoDB" id="9787541at2"/>
<evidence type="ECO:0000313" key="10">
    <source>
        <dbReference type="Proteomes" id="UP000008466"/>
    </source>
</evidence>
<dbReference type="HOGENOM" id="CLU_016047_0_2_12"/>
<dbReference type="PANTHER" id="PTHR30193:SF37">
    <property type="entry name" value="INNER MEMBRANE ABC TRANSPORTER PERMEASE PROTEIN YCJO"/>
    <property type="match status" value="1"/>
</dbReference>
<dbReference type="Proteomes" id="UP000008466">
    <property type="component" value="Chromosome"/>
</dbReference>
<keyword evidence="6 7" id="KW-0472">Membrane</keyword>
<dbReference type="eggNOG" id="COG1175">
    <property type="taxonomic scope" value="Bacteria"/>
</dbReference>
<organism evidence="9 10">
    <name type="scientific">Sphaerochaeta globosa (strain ATCC BAA-1886 / DSM 22777 / Buddy)</name>
    <name type="common">Spirochaeta sp. (strain Buddy)</name>
    <dbReference type="NCBI Taxonomy" id="158189"/>
    <lineage>
        <taxon>Bacteria</taxon>
        <taxon>Pseudomonadati</taxon>
        <taxon>Spirochaetota</taxon>
        <taxon>Spirochaetia</taxon>
        <taxon>Spirochaetales</taxon>
        <taxon>Sphaerochaetaceae</taxon>
        <taxon>Sphaerochaeta</taxon>
    </lineage>
</organism>
<evidence type="ECO:0000256" key="4">
    <source>
        <dbReference type="ARBA" id="ARBA00022692"/>
    </source>
</evidence>
<keyword evidence="10" id="KW-1185">Reference proteome</keyword>
<dbReference type="GO" id="GO:0005886">
    <property type="term" value="C:plasma membrane"/>
    <property type="evidence" value="ECO:0007669"/>
    <property type="project" value="UniProtKB-SubCell"/>
</dbReference>
<dbReference type="PROSITE" id="PS50928">
    <property type="entry name" value="ABC_TM1"/>
    <property type="match status" value="1"/>
</dbReference>
<sequence length="299" mass="33386">MLHKPNYNSMRVAPYVFILPFILSFLIFYLYPILSTFVMSFQQVYPGQVEFIGWTNYGKLNNPEFKVALQNSARYTVYTIALLIPIPLLLAVLLNIGNRKLNSLYRSILYVPSLVSIVVAGTIMRLLLASSSKSIVNTIAAVFGAEPRQWLLGGPTQAMLLLLILALWRWVGVNIIYFLSGLQNIPEELYEAADIDGASGLQKLWRITIPLLKRTTIFVTTISIFGGFAMFEESFILWAGKPSPNNVGLTIVGHLYNKGFQEGEMGMASAIGIVLLIIVFTLSVSLLKIFSFFAEEGKR</sequence>
<dbReference type="InterPro" id="IPR051393">
    <property type="entry name" value="ABC_transporter_permease"/>
</dbReference>
<feature type="transmembrane region" description="Helical" evidence="7">
    <location>
        <begin position="12"/>
        <end position="31"/>
    </location>
</feature>
<protein>
    <submittedName>
        <fullName evidence="9">ABC-type transporter, integral membrane subunit</fullName>
    </submittedName>
</protein>
<evidence type="ECO:0000256" key="3">
    <source>
        <dbReference type="ARBA" id="ARBA00022475"/>
    </source>
</evidence>
<evidence type="ECO:0000256" key="7">
    <source>
        <dbReference type="RuleBase" id="RU363032"/>
    </source>
</evidence>
<evidence type="ECO:0000256" key="5">
    <source>
        <dbReference type="ARBA" id="ARBA00022989"/>
    </source>
</evidence>
<comment type="similarity">
    <text evidence="7">Belongs to the binding-protein-dependent transport system permease family.</text>
</comment>
<dbReference type="SUPFAM" id="SSF161098">
    <property type="entry name" value="MetI-like"/>
    <property type="match status" value="1"/>
</dbReference>
<proteinExistence type="inferred from homology"/>
<comment type="subcellular location">
    <subcellularLocation>
        <location evidence="1 7">Cell membrane</location>
        <topology evidence="1 7">Multi-pass membrane protein</topology>
    </subcellularLocation>
</comment>
<reference evidence="10" key="1">
    <citation type="submission" date="2011-02" db="EMBL/GenBank/DDBJ databases">
        <title>Complete sequence of Spirochaeta sp. Buddy.</title>
        <authorList>
            <person name="Lucas S."/>
            <person name="Copeland A."/>
            <person name="Lapidus A."/>
            <person name="Cheng J.-F."/>
            <person name="Goodwin L."/>
            <person name="Pitluck S."/>
            <person name="Zeytun A."/>
            <person name="Detter J.C."/>
            <person name="Han C."/>
            <person name="Tapia R."/>
            <person name="Land M."/>
            <person name="Hauser L."/>
            <person name="Kyrpides N."/>
            <person name="Ivanova N."/>
            <person name="Mikhailova N."/>
            <person name="Pagani I."/>
            <person name="Ritalahti K.M."/>
            <person name="Loeffler F.E."/>
            <person name="Woyke T."/>
        </authorList>
    </citation>
    <scope>NUCLEOTIDE SEQUENCE [LARGE SCALE GENOMIC DNA]</scope>
    <source>
        <strain evidence="10">ATCC BAA-1886 / DSM 22777 / Buddy</strain>
    </source>
</reference>
<dbReference type="InterPro" id="IPR035906">
    <property type="entry name" value="MetI-like_sf"/>
</dbReference>
<dbReference type="GO" id="GO:0055085">
    <property type="term" value="P:transmembrane transport"/>
    <property type="evidence" value="ECO:0007669"/>
    <property type="project" value="InterPro"/>
</dbReference>
<dbReference type="KEGG" id="sbu:SpiBuddy_0731"/>
<dbReference type="Pfam" id="PF00528">
    <property type="entry name" value="BPD_transp_1"/>
    <property type="match status" value="1"/>
</dbReference>
<keyword evidence="5 7" id="KW-1133">Transmembrane helix</keyword>
<feature type="transmembrane region" description="Helical" evidence="7">
    <location>
        <begin position="267"/>
        <end position="290"/>
    </location>
</feature>
<evidence type="ECO:0000256" key="6">
    <source>
        <dbReference type="ARBA" id="ARBA00023136"/>
    </source>
</evidence>
<feature type="transmembrane region" description="Helical" evidence="7">
    <location>
        <begin position="108"/>
        <end position="128"/>
    </location>
</feature>
<accession>F0RY59</accession>
<feature type="domain" description="ABC transmembrane type-1" evidence="8">
    <location>
        <begin position="69"/>
        <end position="286"/>
    </location>
</feature>
<feature type="transmembrane region" description="Helical" evidence="7">
    <location>
        <begin position="158"/>
        <end position="179"/>
    </location>
</feature>
<dbReference type="EMBL" id="CP002541">
    <property type="protein sequence ID" value="ADY12558.1"/>
    <property type="molecule type" value="Genomic_DNA"/>
</dbReference>
<feature type="transmembrane region" description="Helical" evidence="7">
    <location>
        <begin position="75"/>
        <end position="96"/>
    </location>
</feature>
<dbReference type="InterPro" id="IPR000515">
    <property type="entry name" value="MetI-like"/>
</dbReference>
<keyword evidence="2 7" id="KW-0813">Transport</keyword>
<dbReference type="PANTHER" id="PTHR30193">
    <property type="entry name" value="ABC TRANSPORTER PERMEASE PROTEIN"/>
    <property type="match status" value="1"/>
</dbReference>
<keyword evidence="3" id="KW-1003">Cell membrane</keyword>
<name>F0RY59_SPHGB</name>
<evidence type="ECO:0000256" key="2">
    <source>
        <dbReference type="ARBA" id="ARBA00022448"/>
    </source>
</evidence>
<keyword evidence="4 7" id="KW-0812">Transmembrane</keyword>
<evidence type="ECO:0000313" key="9">
    <source>
        <dbReference type="EMBL" id="ADY12558.1"/>
    </source>
</evidence>
<dbReference type="Gene3D" id="1.10.3720.10">
    <property type="entry name" value="MetI-like"/>
    <property type="match status" value="1"/>
</dbReference>
<dbReference type="AlphaFoldDB" id="F0RY59"/>
<evidence type="ECO:0000256" key="1">
    <source>
        <dbReference type="ARBA" id="ARBA00004651"/>
    </source>
</evidence>
<dbReference type="STRING" id="158189.SpiBuddy_0731"/>
<dbReference type="CDD" id="cd06261">
    <property type="entry name" value="TM_PBP2"/>
    <property type="match status" value="1"/>
</dbReference>
<evidence type="ECO:0000259" key="8">
    <source>
        <dbReference type="PROSITE" id="PS50928"/>
    </source>
</evidence>
<gene>
    <name evidence="9" type="ordered locus">SpiBuddy_0731</name>
</gene>
<feature type="transmembrane region" description="Helical" evidence="7">
    <location>
        <begin position="211"/>
        <end position="231"/>
    </location>
</feature>